<keyword evidence="2" id="KW-0472">Membrane</keyword>
<reference evidence="3 4" key="1">
    <citation type="journal article" date="2023" name="Res Sq">
        <title>Genomic and morphological characterization of Knufia obscura isolated from the Mars 2020 spacecraft assembly facility.</title>
        <authorList>
            <person name="Chander A.M."/>
            <person name="Teixeira M.M."/>
            <person name="Singh N.K."/>
            <person name="Williams M.P."/>
            <person name="Parker C.W."/>
            <person name="Leo P."/>
            <person name="Stajich J.E."/>
            <person name="Torok T."/>
            <person name="Tighe S."/>
            <person name="Mason C.E."/>
            <person name="Venkateswaran K."/>
        </authorList>
    </citation>
    <scope>NUCLEOTIDE SEQUENCE [LARGE SCALE GENOMIC DNA]</scope>
    <source>
        <strain evidence="3 4">CCFEE 5817</strain>
    </source>
</reference>
<protein>
    <submittedName>
        <fullName evidence="3">Uncharacterized protein</fullName>
    </submittedName>
</protein>
<evidence type="ECO:0000313" key="4">
    <source>
        <dbReference type="Proteomes" id="UP001334248"/>
    </source>
</evidence>
<dbReference type="Pfam" id="PF01894">
    <property type="entry name" value="YjbQ"/>
    <property type="match status" value="1"/>
</dbReference>
<dbReference type="Proteomes" id="UP001334248">
    <property type="component" value="Unassembled WGS sequence"/>
</dbReference>
<dbReference type="InterPro" id="IPR035917">
    <property type="entry name" value="YjbQ-like_sf"/>
</dbReference>
<evidence type="ECO:0000313" key="3">
    <source>
        <dbReference type="EMBL" id="KAK5938155.1"/>
    </source>
</evidence>
<feature type="transmembrane region" description="Helical" evidence="2">
    <location>
        <begin position="12"/>
        <end position="35"/>
    </location>
</feature>
<accession>A0ABR0RC26</accession>
<name>A0ABR0RC26_9EURO</name>
<dbReference type="EMBL" id="JAVHJV010000014">
    <property type="protein sequence ID" value="KAK5938155.1"/>
    <property type="molecule type" value="Genomic_DNA"/>
</dbReference>
<dbReference type="PANTHER" id="PTHR30615:SF8">
    <property type="entry name" value="UPF0047 PROTEIN C4A8.02C"/>
    <property type="match status" value="1"/>
</dbReference>
<keyword evidence="2" id="KW-1133">Transmembrane helix</keyword>
<dbReference type="InterPro" id="IPR001602">
    <property type="entry name" value="UPF0047_YjbQ-like"/>
</dbReference>
<gene>
    <name evidence="3" type="ORF">PMZ80_009744</name>
</gene>
<organism evidence="3 4">
    <name type="scientific">Knufia obscura</name>
    <dbReference type="NCBI Taxonomy" id="1635080"/>
    <lineage>
        <taxon>Eukaryota</taxon>
        <taxon>Fungi</taxon>
        <taxon>Dikarya</taxon>
        <taxon>Ascomycota</taxon>
        <taxon>Pezizomycotina</taxon>
        <taxon>Eurotiomycetes</taxon>
        <taxon>Chaetothyriomycetidae</taxon>
        <taxon>Chaetothyriales</taxon>
        <taxon>Trichomeriaceae</taxon>
        <taxon>Knufia</taxon>
    </lineage>
</organism>
<comment type="caution">
    <text evidence="3">The sequence shown here is derived from an EMBL/GenBank/DDBJ whole genome shotgun (WGS) entry which is preliminary data.</text>
</comment>
<dbReference type="GeneID" id="90003193"/>
<dbReference type="Gene3D" id="2.60.120.460">
    <property type="entry name" value="YjbQ-like"/>
    <property type="match status" value="1"/>
</dbReference>
<keyword evidence="4" id="KW-1185">Reference proteome</keyword>
<dbReference type="SUPFAM" id="SSF111038">
    <property type="entry name" value="YjbQ-like"/>
    <property type="match status" value="1"/>
</dbReference>
<keyword evidence="2" id="KW-0812">Transmembrane</keyword>
<comment type="similarity">
    <text evidence="1">Belongs to the UPF0047 family.</text>
</comment>
<dbReference type="RefSeq" id="XP_064726245.1">
    <property type="nucleotide sequence ID" value="XM_064878137.1"/>
</dbReference>
<evidence type="ECO:0000256" key="1">
    <source>
        <dbReference type="ARBA" id="ARBA00005534"/>
    </source>
</evidence>
<proteinExistence type="inferred from homology"/>
<evidence type="ECO:0000256" key="2">
    <source>
        <dbReference type="SAM" id="Phobius"/>
    </source>
</evidence>
<sequence length="162" mass="18141">MPTHTALTQSYTLNTVLLVLFLIAIFPGLPQYLLLFPFRLLFSYTSTPNPIPAVTCPPGCTPDLPKMSWSQKTFTLPSKSRGSYLVTDDVVKNLPEIKDYKVGLLNLFVQHTSCALSLNENWDSEVREDMSDALDRIAPEDKKGNLYRHSAEGLDDMPVGTY</sequence>
<dbReference type="PANTHER" id="PTHR30615">
    <property type="entry name" value="UNCHARACTERIZED PROTEIN YJBQ-RELATED"/>
    <property type="match status" value="1"/>
</dbReference>